<keyword evidence="2" id="KW-1185">Reference proteome</keyword>
<dbReference type="EMBL" id="AE010299">
    <property type="protein sequence ID" value="AAM04354.1"/>
    <property type="molecule type" value="Genomic_DNA"/>
</dbReference>
<dbReference type="HOGENOM" id="CLU_074324_1_0_2"/>
<dbReference type="PhylomeDB" id="Q8TS84"/>
<dbReference type="EnsemblBacteria" id="AAM04354">
    <property type="protein sequence ID" value="AAM04354"/>
    <property type="gene ID" value="MA_0921"/>
</dbReference>
<dbReference type="PANTHER" id="PTHR37954:SF3">
    <property type="entry name" value="DUF169 DOMAIN-CONTAINING PROTEIN"/>
    <property type="match status" value="1"/>
</dbReference>
<protein>
    <recommendedName>
        <fullName evidence="3">DUF169 domain-containing protein</fullName>
    </recommendedName>
</protein>
<dbReference type="KEGG" id="mac:MA_0921"/>
<dbReference type="PANTHER" id="PTHR37954">
    <property type="entry name" value="BLL4979 PROTEIN"/>
    <property type="match status" value="1"/>
</dbReference>
<dbReference type="STRING" id="188937.MA_0921"/>
<sequence>MFSKNIRGVAKMDLKEINNIGLEMVECLKLDTSPVAVKLVPKGEEIPEGIKKADATMRHCQFVDRVRKSGEELYTLGEDQMCKGGAAVMGLGALPPKVASGEFYYKGLKQFSTQEAAKLTIDMVPTLASDTTDAVLYSPLEKSTFMPDVVLVICNPKQIMLLTQAYMYKTGGRLEVSFVGKQSLCSDGVVQAKQGEIGVTVGCSGSRLYTEISDDEMTMGIPIGLLPELASGLREICPN</sequence>
<accession>Q8TS84</accession>
<proteinExistence type="predicted"/>
<dbReference type="AlphaFoldDB" id="Q8TS84"/>
<evidence type="ECO:0008006" key="3">
    <source>
        <dbReference type="Google" id="ProtNLM"/>
    </source>
</evidence>
<evidence type="ECO:0000313" key="2">
    <source>
        <dbReference type="Proteomes" id="UP000002487"/>
    </source>
</evidence>
<dbReference type="Pfam" id="PF02596">
    <property type="entry name" value="DUF169"/>
    <property type="match status" value="1"/>
</dbReference>
<dbReference type="Proteomes" id="UP000002487">
    <property type="component" value="Chromosome"/>
</dbReference>
<evidence type="ECO:0000313" key="1">
    <source>
        <dbReference type="EMBL" id="AAM04354.1"/>
    </source>
</evidence>
<dbReference type="InterPro" id="IPR003748">
    <property type="entry name" value="DUF169"/>
</dbReference>
<gene>
    <name evidence="1" type="ordered locus">MA_0921</name>
</gene>
<organism evidence="1 2">
    <name type="scientific">Methanosarcina acetivorans (strain ATCC 35395 / DSM 2834 / JCM 12185 / C2A)</name>
    <dbReference type="NCBI Taxonomy" id="188937"/>
    <lineage>
        <taxon>Archaea</taxon>
        <taxon>Methanobacteriati</taxon>
        <taxon>Methanobacteriota</taxon>
        <taxon>Stenosarchaea group</taxon>
        <taxon>Methanomicrobia</taxon>
        <taxon>Methanosarcinales</taxon>
        <taxon>Methanosarcinaceae</taxon>
        <taxon>Methanosarcina</taxon>
    </lineage>
</organism>
<dbReference type="InParanoid" id="Q8TS84"/>
<reference evidence="1 2" key="1">
    <citation type="journal article" date="2002" name="Genome Res.">
        <title>The genome of Methanosarcina acetivorans reveals extensive metabolic and physiological diversity.</title>
        <authorList>
            <person name="Galagan J.E."/>
            <person name="Nusbaum C."/>
            <person name="Roy A."/>
            <person name="Endrizzi M.G."/>
            <person name="Macdonald P."/>
            <person name="FitzHugh W."/>
            <person name="Calvo S."/>
            <person name="Engels R."/>
            <person name="Smirnov S."/>
            <person name="Atnoor D."/>
            <person name="Brown A."/>
            <person name="Allen N."/>
            <person name="Naylor J."/>
            <person name="Stange-Thomann N."/>
            <person name="DeArellano K."/>
            <person name="Johnson R."/>
            <person name="Linton L."/>
            <person name="McEwan P."/>
            <person name="McKernan K."/>
            <person name="Talamas J."/>
            <person name="Tirrell A."/>
            <person name="Ye W."/>
            <person name="Zimmer A."/>
            <person name="Barber R.D."/>
            <person name="Cann I."/>
            <person name="Graham D.E."/>
            <person name="Grahame D.A."/>
            <person name="Guss A."/>
            <person name="Hedderich R."/>
            <person name="Ingram-Smith C."/>
            <person name="Kuettner C.H."/>
            <person name="Krzycki J.A."/>
            <person name="Leigh J.A."/>
            <person name="Li W."/>
            <person name="Liu J."/>
            <person name="Mukhopadhyay B."/>
            <person name="Reeve J.N."/>
            <person name="Smith K."/>
            <person name="Springer T.A."/>
            <person name="Umayam L.A."/>
            <person name="White O."/>
            <person name="White R.H."/>
            <person name="de Macario E.C."/>
            <person name="Ferry J.G."/>
            <person name="Jarrell K.F."/>
            <person name="Jing H."/>
            <person name="Macario A.J.L."/>
            <person name="Paulsen I."/>
            <person name="Pritchett M."/>
            <person name="Sowers K.R."/>
            <person name="Swanson R.V."/>
            <person name="Zinder S.H."/>
            <person name="Lander E."/>
            <person name="Metcalf W.W."/>
            <person name="Birren B."/>
        </authorList>
    </citation>
    <scope>NUCLEOTIDE SEQUENCE [LARGE SCALE GENOMIC DNA]</scope>
    <source>
        <strain evidence="2">ATCC 35395 / DSM 2834 / JCM 12185 / C2A</strain>
    </source>
</reference>
<name>Q8TS84_METAC</name>